<dbReference type="Proteomes" id="UP000465866">
    <property type="component" value="Chromosome"/>
</dbReference>
<evidence type="ECO:0000259" key="3">
    <source>
        <dbReference type="PROSITE" id="PS50887"/>
    </source>
</evidence>
<dbReference type="Gene3D" id="3.20.20.450">
    <property type="entry name" value="EAL domain"/>
    <property type="match status" value="1"/>
</dbReference>
<keyword evidence="1" id="KW-0812">Transmembrane</keyword>
<feature type="transmembrane region" description="Helical" evidence="1">
    <location>
        <begin position="44"/>
        <end position="61"/>
    </location>
</feature>
<feature type="transmembrane region" description="Helical" evidence="1">
    <location>
        <begin position="12"/>
        <end position="32"/>
    </location>
</feature>
<dbReference type="KEGG" id="mcoo:MCOO_36820"/>
<sequence length="767" mass="82791">MSIRRPLQRMAPLLALSVAVGVALALLPIFRWGGEGAVRTVDSLTLVALSMYATVCAVQAARSDPGPGRRAWTMMALALTVRTVGSMIWAFRVIALRPNTIPSPPDLWYVAFTLLTAVAMILFPSGPLQGSRLRTVLDGVTATLCLFLLMWMTALHGLYNSYISHQGVPVLRLLFAMGDLVVLTTALLVIGRAEPRYRSALWLITTATALVTATDAGYGHLIGTGRFHTGSLVDLGWAAGSIAFAAAAHLSCRPPAARRPASVPSNSSLWLPYVPLLLAGTIGPAIVMSGLEAIIVPFIMTAVCVRQSVAAWENRRLLAATADQALRDPLTGLANRTLFHDRLTHAMMLRQRDARSVAVVSVDIDDFKMVNDSLGHPVADTILVRVGERIVGSVRPGDTVARMGGDEFALLLEGEEDQSYVVAGRVVEAFDQPFVVEGEKMLLHPSVGIAVASSDEPDLVPEALMKRADVAMYAAKRSRSLGLHSFSPDMALAGLDVTALARRPTDRPAGDGAAQIRLLGELRRAIDHAELDLVYQPKMHLRSGRVVGLEALLRWPHPQLGVLRPDEFMALVRQHGLMRQVTEFVVTRALDDAVRWEIAGVDVAVAVNVFAPDLQDAGLPDALCGALRSRGLRPSLLTVEITEDVILSDIDRVTAVLHRLREQGIRVAIDDFGSGFSALSYLRDLPIDEVKLDRQFISSITEDTRAAAVVRAVIDLTHELDVTVVAEGIEDAGTADWLREHGCDIGQGYYFGAPVAASMVPELIGAR</sequence>
<accession>A0A7I7L0U6</accession>
<evidence type="ECO:0000313" key="5">
    <source>
        <dbReference type="Proteomes" id="UP000465866"/>
    </source>
</evidence>
<dbReference type="EMBL" id="AP022569">
    <property type="protein sequence ID" value="BBX47667.1"/>
    <property type="molecule type" value="Genomic_DNA"/>
</dbReference>
<evidence type="ECO:0000256" key="1">
    <source>
        <dbReference type="SAM" id="Phobius"/>
    </source>
</evidence>
<reference evidence="4 5" key="1">
    <citation type="journal article" date="2019" name="Emerg. Microbes Infect.">
        <title>Comprehensive subspecies identification of 175 nontuberculous mycobacteria species based on 7547 genomic profiles.</title>
        <authorList>
            <person name="Matsumoto Y."/>
            <person name="Kinjo T."/>
            <person name="Motooka D."/>
            <person name="Nabeya D."/>
            <person name="Jung N."/>
            <person name="Uechi K."/>
            <person name="Horii T."/>
            <person name="Iida T."/>
            <person name="Fujita J."/>
            <person name="Nakamura S."/>
        </authorList>
    </citation>
    <scope>NUCLEOTIDE SEQUENCE [LARGE SCALE GENOMIC DNA]</scope>
    <source>
        <strain evidence="4 5">JCM 12404</strain>
    </source>
</reference>
<evidence type="ECO:0000259" key="2">
    <source>
        <dbReference type="PROSITE" id="PS50883"/>
    </source>
</evidence>
<dbReference type="AlphaFoldDB" id="A0A7I7L0U6"/>
<dbReference type="CDD" id="cd01948">
    <property type="entry name" value="EAL"/>
    <property type="match status" value="1"/>
</dbReference>
<feature type="transmembrane region" description="Helical" evidence="1">
    <location>
        <begin position="107"/>
        <end position="124"/>
    </location>
</feature>
<dbReference type="InterPro" id="IPR029787">
    <property type="entry name" value="Nucleotide_cyclase"/>
</dbReference>
<dbReference type="PANTHER" id="PTHR33121">
    <property type="entry name" value="CYCLIC DI-GMP PHOSPHODIESTERASE PDEF"/>
    <property type="match status" value="1"/>
</dbReference>
<feature type="transmembrane region" description="Helical" evidence="1">
    <location>
        <begin position="273"/>
        <end position="300"/>
    </location>
</feature>
<feature type="transmembrane region" description="Helical" evidence="1">
    <location>
        <begin position="73"/>
        <end position="95"/>
    </location>
</feature>
<dbReference type="InterPro" id="IPR050706">
    <property type="entry name" value="Cyclic-di-GMP_PDE-like"/>
</dbReference>
<dbReference type="Pfam" id="PF00563">
    <property type="entry name" value="EAL"/>
    <property type="match status" value="1"/>
</dbReference>
<dbReference type="GO" id="GO:0071111">
    <property type="term" value="F:cyclic-guanylate-specific phosphodiesterase activity"/>
    <property type="evidence" value="ECO:0007669"/>
    <property type="project" value="InterPro"/>
</dbReference>
<feature type="transmembrane region" description="Helical" evidence="1">
    <location>
        <begin position="235"/>
        <end position="252"/>
    </location>
</feature>
<organism evidence="4 5">
    <name type="scientific">Mycobacterium cookii</name>
    <dbReference type="NCBI Taxonomy" id="1775"/>
    <lineage>
        <taxon>Bacteria</taxon>
        <taxon>Bacillati</taxon>
        <taxon>Actinomycetota</taxon>
        <taxon>Actinomycetes</taxon>
        <taxon>Mycobacteriales</taxon>
        <taxon>Mycobacteriaceae</taxon>
        <taxon>Mycobacterium</taxon>
    </lineage>
</organism>
<dbReference type="Gene3D" id="3.30.70.270">
    <property type="match status" value="1"/>
</dbReference>
<dbReference type="InterPro" id="IPR001633">
    <property type="entry name" value="EAL_dom"/>
</dbReference>
<keyword evidence="5" id="KW-1185">Reference proteome</keyword>
<dbReference type="PROSITE" id="PS50887">
    <property type="entry name" value="GGDEF"/>
    <property type="match status" value="1"/>
</dbReference>
<keyword evidence="1" id="KW-1133">Transmembrane helix</keyword>
<feature type="transmembrane region" description="Helical" evidence="1">
    <location>
        <begin position="136"/>
        <end position="158"/>
    </location>
</feature>
<dbReference type="InterPro" id="IPR035919">
    <property type="entry name" value="EAL_sf"/>
</dbReference>
<gene>
    <name evidence="4" type="ORF">MCOO_36820</name>
</gene>
<keyword evidence="1" id="KW-0472">Membrane</keyword>
<dbReference type="SUPFAM" id="SSF55073">
    <property type="entry name" value="Nucleotide cyclase"/>
    <property type="match status" value="1"/>
</dbReference>
<feature type="transmembrane region" description="Helical" evidence="1">
    <location>
        <begin position="170"/>
        <end position="189"/>
    </location>
</feature>
<name>A0A7I7L0U6_9MYCO</name>
<feature type="transmembrane region" description="Helical" evidence="1">
    <location>
        <begin position="201"/>
        <end position="223"/>
    </location>
</feature>
<dbReference type="NCBIfam" id="TIGR00254">
    <property type="entry name" value="GGDEF"/>
    <property type="match status" value="1"/>
</dbReference>
<dbReference type="CDD" id="cd01949">
    <property type="entry name" value="GGDEF"/>
    <property type="match status" value="1"/>
</dbReference>
<dbReference type="SUPFAM" id="SSF141868">
    <property type="entry name" value="EAL domain-like"/>
    <property type="match status" value="1"/>
</dbReference>
<dbReference type="SMART" id="SM00267">
    <property type="entry name" value="GGDEF"/>
    <property type="match status" value="1"/>
</dbReference>
<feature type="domain" description="GGDEF" evidence="3">
    <location>
        <begin position="355"/>
        <end position="488"/>
    </location>
</feature>
<feature type="domain" description="EAL" evidence="2">
    <location>
        <begin position="515"/>
        <end position="767"/>
    </location>
</feature>
<proteinExistence type="predicted"/>
<dbReference type="Pfam" id="PF00990">
    <property type="entry name" value="GGDEF"/>
    <property type="match status" value="1"/>
</dbReference>
<dbReference type="InterPro" id="IPR043128">
    <property type="entry name" value="Rev_trsase/Diguanyl_cyclase"/>
</dbReference>
<dbReference type="PANTHER" id="PTHR33121:SF70">
    <property type="entry name" value="SIGNALING PROTEIN YKOW"/>
    <property type="match status" value="1"/>
</dbReference>
<evidence type="ECO:0000313" key="4">
    <source>
        <dbReference type="EMBL" id="BBX47667.1"/>
    </source>
</evidence>
<protein>
    <submittedName>
        <fullName evidence="4">GGDEF-domain containing protein</fullName>
    </submittedName>
</protein>
<dbReference type="PROSITE" id="PS50883">
    <property type="entry name" value="EAL"/>
    <property type="match status" value="1"/>
</dbReference>
<dbReference type="InterPro" id="IPR000160">
    <property type="entry name" value="GGDEF_dom"/>
</dbReference>
<dbReference type="SMART" id="SM00052">
    <property type="entry name" value="EAL"/>
    <property type="match status" value="1"/>
</dbReference>
<dbReference type="RefSeq" id="WP_232064673.1">
    <property type="nucleotide sequence ID" value="NZ_AP022569.1"/>
</dbReference>